<sequence>MASHSAHRLQVGYDPSRPGPRQSNVASKDQQSGPRNEIGKTLRERKYAHSDPFKLPSYSLAFPAAVSIHTGASNVKEGMCYGDANSTKSLSETRANSTTSTTFISKDKLCTTTTTTFTSKVKRNASSSVVTEEEENTSSKYVLMLITEEITNTTCVTKPNEDSTPTPSTKSSDPPITPLLSTTHVREEPTTSDPSFTSTRGFTTVETSSAGTASDSISSTTHVRKHNDD</sequence>
<gene>
    <name evidence="2" type="ORF">ANCCAN_04593</name>
</gene>
<accession>A0A368GY99</accession>
<organism evidence="2 3">
    <name type="scientific">Ancylostoma caninum</name>
    <name type="common">Dog hookworm</name>
    <dbReference type="NCBI Taxonomy" id="29170"/>
    <lineage>
        <taxon>Eukaryota</taxon>
        <taxon>Metazoa</taxon>
        <taxon>Ecdysozoa</taxon>
        <taxon>Nematoda</taxon>
        <taxon>Chromadorea</taxon>
        <taxon>Rhabditida</taxon>
        <taxon>Rhabditina</taxon>
        <taxon>Rhabditomorpha</taxon>
        <taxon>Strongyloidea</taxon>
        <taxon>Ancylostomatidae</taxon>
        <taxon>Ancylostomatinae</taxon>
        <taxon>Ancylostoma</taxon>
    </lineage>
</organism>
<feature type="compositionally biased region" description="Polar residues" evidence="1">
    <location>
        <begin position="191"/>
        <end position="206"/>
    </location>
</feature>
<name>A0A368GY99_ANCCA</name>
<dbReference type="EMBL" id="JOJR01000035">
    <property type="protein sequence ID" value="RCN49342.1"/>
    <property type="molecule type" value="Genomic_DNA"/>
</dbReference>
<evidence type="ECO:0000313" key="3">
    <source>
        <dbReference type="Proteomes" id="UP000252519"/>
    </source>
</evidence>
<reference evidence="2 3" key="1">
    <citation type="submission" date="2014-10" db="EMBL/GenBank/DDBJ databases">
        <title>Draft genome of the hookworm Ancylostoma caninum.</title>
        <authorList>
            <person name="Mitreva M."/>
        </authorList>
    </citation>
    <scope>NUCLEOTIDE SEQUENCE [LARGE SCALE GENOMIC DNA]</scope>
    <source>
        <strain evidence="2 3">Baltimore</strain>
    </source>
</reference>
<protein>
    <submittedName>
        <fullName evidence="2">Uncharacterized protein</fullName>
    </submittedName>
</protein>
<feature type="compositionally biased region" description="Low complexity" evidence="1">
    <location>
        <begin position="207"/>
        <end position="221"/>
    </location>
</feature>
<keyword evidence="3" id="KW-1185">Reference proteome</keyword>
<feature type="region of interest" description="Disordered" evidence="1">
    <location>
        <begin position="153"/>
        <end position="229"/>
    </location>
</feature>
<evidence type="ECO:0000313" key="2">
    <source>
        <dbReference type="EMBL" id="RCN49342.1"/>
    </source>
</evidence>
<dbReference type="Proteomes" id="UP000252519">
    <property type="component" value="Unassembled WGS sequence"/>
</dbReference>
<feature type="compositionally biased region" description="Low complexity" evidence="1">
    <location>
        <begin position="163"/>
        <end position="174"/>
    </location>
</feature>
<feature type="region of interest" description="Disordered" evidence="1">
    <location>
        <begin position="1"/>
        <end position="45"/>
    </location>
</feature>
<comment type="caution">
    <text evidence="2">The sequence shown here is derived from an EMBL/GenBank/DDBJ whole genome shotgun (WGS) entry which is preliminary data.</text>
</comment>
<dbReference type="OrthoDB" id="5909136at2759"/>
<feature type="compositionally biased region" description="Polar residues" evidence="1">
    <location>
        <begin position="21"/>
        <end position="34"/>
    </location>
</feature>
<proteinExistence type="predicted"/>
<evidence type="ECO:0000256" key="1">
    <source>
        <dbReference type="SAM" id="MobiDB-lite"/>
    </source>
</evidence>
<dbReference type="AlphaFoldDB" id="A0A368GY99"/>